<dbReference type="AlphaFoldDB" id="A0A432VWH8"/>
<dbReference type="InterPro" id="IPR016181">
    <property type="entry name" value="Acyl_CoA_acyltransferase"/>
</dbReference>
<comment type="caution">
    <text evidence="4">The sequence shown here is derived from an EMBL/GenBank/DDBJ whole genome shotgun (WGS) entry which is preliminary data.</text>
</comment>
<evidence type="ECO:0000256" key="2">
    <source>
        <dbReference type="ARBA" id="ARBA00023315"/>
    </source>
</evidence>
<evidence type="ECO:0000259" key="3">
    <source>
        <dbReference type="PROSITE" id="PS51186"/>
    </source>
</evidence>
<dbReference type="CDD" id="cd04301">
    <property type="entry name" value="NAT_SF"/>
    <property type="match status" value="1"/>
</dbReference>
<dbReference type="EMBL" id="PIPJ01000004">
    <property type="protein sequence ID" value="RUO20959.1"/>
    <property type="molecule type" value="Genomic_DNA"/>
</dbReference>
<dbReference type="InterPro" id="IPR050832">
    <property type="entry name" value="Bact_Acetyltransf"/>
</dbReference>
<dbReference type="InterPro" id="IPR012660">
    <property type="entry name" value="YiiD_C"/>
</dbReference>
<dbReference type="Pfam" id="PF00583">
    <property type="entry name" value="Acetyltransf_1"/>
    <property type="match status" value="1"/>
</dbReference>
<keyword evidence="2" id="KW-0012">Acyltransferase</keyword>
<dbReference type="OrthoDB" id="4305330at2"/>
<keyword evidence="5" id="KW-1185">Reference proteome</keyword>
<gene>
    <name evidence="4" type="ORF">CWE08_07610</name>
</gene>
<dbReference type="Proteomes" id="UP000288395">
    <property type="component" value="Unassembled WGS sequence"/>
</dbReference>
<dbReference type="PROSITE" id="PS51186">
    <property type="entry name" value="GNAT"/>
    <property type="match status" value="1"/>
</dbReference>
<evidence type="ECO:0000313" key="5">
    <source>
        <dbReference type="Proteomes" id="UP000288395"/>
    </source>
</evidence>
<dbReference type="SUPFAM" id="SSF54637">
    <property type="entry name" value="Thioesterase/thiol ester dehydrase-isomerase"/>
    <property type="match status" value="1"/>
</dbReference>
<dbReference type="Gene3D" id="3.10.129.10">
    <property type="entry name" value="Hotdog Thioesterase"/>
    <property type="match status" value="1"/>
</dbReference>
<dbReference type="RefSeq" id="WP_126767235.1">
    <property type="nucleotide sequence ID" value="NZ_PIPJ01000004.1"/>
</dbReference>
<dbReference type="Pfam" id="PF09500">
    <property type="entry name" value="YiiD_C"/>
    <property type="match status" value="1"/>
</dbReference>
<dbReference type="PANTHER" id="PTHR43877">
    <property type="entry name" value="AMINOALKYLPHOSPHONATE N-ACETYLTRANSFERASE-RELATED-RELATED"/>
    <property type="match status" value="1"/>
</dbReference>
<keyword evidence="1 4" id="KW-0808">Transferase</keyword>
<dbReference type="Gene3D" id="3.40.630.30">
    <property type="match status" value="1"/>
</dbReference>
<protein>
    <submittedName>
        <fullName evidence="4">GNAT family N-acetyltransferase</fullName>
    </submittedName>
</protein>
<dbReference type="InterPro" id="IPR000182">
    <property type="entry name" value="GNAT_dom"/>
</dbReference>
<evidence type="ECO:0000313" key="4">
    <source>
        <dbReference type="EMBL" id="RUO20959.1"/>
    </source>
</evidence>
<evidence type="ECO:0000256" key="1">
    <source>
        <dbReference type="ARBA" id="ARBA00022679"/>
    </source>
</evidence>
<accession>A0A432VWH8</accession>
<proteinExistence type="predicted"/>
<sequence>MNLRATNLQIKTPNSEQEWDAYYALRYQVLRKPFRRPLGSEKDEYDQVGEHRMLVDTDNNIIGIGRLHFNSSEEAQIRFMVVTPRHQGEGHGVLLVQSLELLARQQGAKRVIIRSRDTTLGFYLKCGYEIKEEGNTVDNPMAEHQLVKRLDPVNHIVYRPTWCGELQKTWHSEIPVSKAMGIRIYQYTGRSIELRAPLSRNINVHGTMFAGSLYTLATLTGWGLLQLQLRERELSGAIVLAEGNIKYRKPVIKEPRAVAYLNEMKGDFSPLQQGENARITLTVMVRDGDLAGAEFKGEYVVLAPREGDAT</sequence>
<feature type="domain" description="N-acetyltransferase" evidence="3">
    <location>
        <begin position="8"/>
        <end position="151"/>
    </location>
</feature>
<reference evidence="5" key="1">
    <citation type="journal article" date="2018" name="Front. Microbiol.">
        <title>Genome-Based Analysis Reveals the Taxonomy and Diversity of the Family Idiomarinaceae.</title>
        <authorList>
            <person name="Liu Y."/>
            <person name="Lai Q."/>
            <person name="Shao Z."/>
        </authorList>
    </citation>
    <scope>NUCLEOTIDE SEQUENCE [LARGE SCALE GENOMIC DNA]</scope>
    <source>
        <strain evidence="5">GBPy7</strain>
    </source>
</reference>
<organism evidence="4 5">
    <name type="scientific">Aliidiomarina iranensis</name>
    <dbReference type="NCBI Taxonomy" id="1434071"/>
    <lineage>
        <taxon>Bacteria</taxon>
        <taxon>Pseudomonadati</taxon>
        <taxon>Pseudomonadota</taxon>
        <taxon>Gammaproteobacteria</taxon>
        <taxon>Alteromonadales</taxon>
        <taxon>Idiomarinaceae</taxon>
        <taxon>Aliidiomarina</taxon>
    </lineage>
</organism>
<dbReference type="NCBIfam" id="TIGR02447">
    <property type="entry name" value="yiiD_Cterm"/>
    <property type="match status" value="1"/>
</dbReference>
<dbReference type="GO" id="GO:0016747">
    <property type="term" value="F:acyltransferase activity, transferring groups other than amino-acyl groups"/>
    <property type="evidence" value="ECO:0007669"/>
    <property type="project" value="InterPro"/>
</dbReference>
<name>A0A432VWH8_9GAMM</name>
<dbReference type="SUPFAM" id="SSF55729">
    <property type="entry name" value="Acyl-CoA N-acyltransferases (Nat)"/>
    <property type="match status" value="1"/>
</dbReference>
<dbReference type="InterPro" id="IPR029069">
    <property type="entry name" value="HotDog_dom_sf"/>
</dbReference>